<dbReference type="InterPro" id="IPR000618">
    <property type="entry name" value="Insect_cuticle"/>
</dbReference>
<reference evidence="2" key="1">
    <citation type="submission" date="2015-11" db="EMBL/GenBank/DDBJ databases">
        <title>De novo transcriptome assembly of four potential Pierce s Disease insect vectors from Arizona vineyards.</title>
        <authorList>
            <person name="Tassone E.E."/>
        </authorList>
    </citation>
    <scope>NUCLEOTIDE SEQUENCE</scope>
</reference>
<sequence length="126" mass="14368">QNYAPRRRVQTPQPAIELHIQPQTVSEVAPVQQVVVSGRKSLKRIAPVRKPVSQILKKYRLDNEDGSIQWGYENDDGSFKEEVIGNDCVTRGKYGYTDPEGNRREFKYETGIRCGPKKNTEHVNAL</sequence>
<dbReference type="PANTHER" id="PTHR10380:SF2">
    <property type="entry name" value="AGAP003037-PA"/>
    <property type="match status" value="1"/>
</dbReference>
<feature type="non-terminal residue" evidence="2">
    <location>
        <position position="1"/>
    </location>
</feature>
<evidence type="ECO:0000256" key="1">
    <source>
        <dbReference type="PROSITE-ProRule" id="PRU00497"/>
    </source>
</evidence>
<dbReference type="EMBL" id="GECZ01020967">
    <property type="protein sequence ID" value="JAS48802.1"/>
    <property type="molecule type" value="Transcribed_RNA"/>
</dbReference>
<accession>A0A1B6FF14</accession>
<dbReference type="PANTHER" id="PTHR10380">
    <property type="entry name" value="CUTICLE PROTEIN"/>
    <property type="match status" value="1"/>
</dbReference>
<keyword evidence="1" id="KW-0193">Cuticle</keyword>
<dbReference type="GO" id="GO:0062129">
    <property type="term" value="C:chitin-based extracellular matrix"/>
    <property type="evidence" value="ECO:0007669"/>
    <property type="project" value="TreeGrafter"/>
</dbReference>
<dbReference type="Pfam" id="PF00379">
    <property type="entry name" value="Chitin_bind_4"/>
    <property type="match status" value="1"/>
</dbReference>
<proteinExistence type="predicted"/>
<dbReference type="InterPro" id="IPR050468">
    <property type="entry name" value="Cuticle_Struct_Prot"/>
</dbReference>
<gene>
    <name evidence="2" type="ORF">g.44119</name>
</gene>
<evidence type="ECO:0000313" key="2">
    <source>
        <dbReference type="EMBL" id="JAS48802.1"/>
    </source>
</evidence>
<dbReference type="GO" id="GO:0008010">
    <property type="term" value="F:structural constituent of chitin-based larval cuticle"/>
    <property type="evidence" value="ECO:0007669"/>
    <property type="project" value="TreeGrafter"/>
</dbReference>
<protein>
    <submittedName>
        <fullName evidence="2">Uncharacterized protein</fullName>
    </submittedName>
</protein>
<dbReference type="AlphaFoldDB" id="A0A1B6FF14"/>
<organism evidence="2">
    <name type="scientific">Cuerna arida</name>
    <dbReference type="NCBI Taxonomy" id="1464854"/>
    <lineage>
        <taxon>Eukaryota</taxon>
        <taxon>Metazoa</taxon>
        <taxon>Ecdysozoa</taxon>
        <taxon>Arthropoda</taxon>
        <taxon>Hexapoda</taxon>
        <taxon>Insecta</taxon>
        <taxon>Pterygota</taxon>
        <taxon>Neoptera</taxon>
        <taxon>Paraneoptera</taxon>
        <taxon>Hemiptera</taxon>
        <taxon>Auchenorrhyncha</taxon>
        <taxon>Membracoidea</taxon>
        <taxon>Cicadellidae</taxon>
        <taxon>Cicadellinae</taxon>
        <taxon>Proconiini</taxon>
        <taxon>Cuerna</taxon>
    </lineage>
</organism>
<dbReference type="PROSITE" id="PS51155">
    <property type="entry name" value="CHIT_BIND_RR_2"/>
    <property type="match status" value="1"/>
</dbReference>
<name>A0A1B6FF14_9HEMI</name>